<keyword evidence="5" id="KW-0493">Microtubule</keyword>
<evidence type="ECO:0000256" key="3">
    <source>
        <dbReference type="ARBA" id="ARBA00022490"/>
    </source>
</evidence>
<dbReference type="AlphaFoldDB" id="A0A9W8CWB5"/>
<evidence type="ECO:0000256" key="9">
    <source>
        <dbReference type="ARBA" id="ARBA00023306"/>
    </source>
</evidence>
<name>A0A9W8CWB5_9FUNG</name>
<comment type="similarity">
    <text evidence="2">Belongs to the HAUS1 family.</text>
</comment>
<evidence type="ECO:0000256" key="6">
    <source>
        <dbReference type="ARBA" id="ARBA00022776"/>
    </source>
</evidence>
<keyword evidence="8" id="KW-0206">Cytoskeleton</keyword>
<proteinExistence type="inferred from homology"/>
<evidence type="ECO:0000256" key="5">
    <source>
        <dbReference type="ARBA" id="ARBA00022701"/>
    </source>
</evidence>
<sequence>MSNYQSTATAAEELLDWPQLERWLASLYAPSLPPLLAHTPALQAQLTHLHTTSTVIHSARTILAHLHTEALSEYQALSQRTSLILHSASLSLSASCLPASTASALSALSQLASSMGLADMHVESFERSVALATTRGWRRTQEVESMREQRETIKRRVGESRERQRKLGLLLERRRRDAVVEQQKAREWRRNAQVIGQKTAEYERRLDELAQTRCRTREYHELRNAADEINAVQEDVEKKRRAVEGYASLPPDISLAYLRVEEAKLSLDRLHADYEKAVSAAFEA</sequence>
<dbReference type="PANTHER" id="PTHR31570:SF1">
    <property type="entry name" value="HAUS AUGMIN-LIKE COMPLEX SUBUNIT 1"/>
    <property type="match status" value="1"/>
</dbReference>
<dbReference type="GO" id="GO:0005829">
    <property type="term" value="C:cytosol"/>
    <property type="evidence" value="ECO:0007669"/>
    <property type="project" value="TreeGrafter"/>
</dbReference>
<dbReference type="GO" id="GO:0070652">
    <property type="term" value="C:HAUS complex"/>
    <property type="evidence" value="ECO:0007669"/>
    <property type="project" value="InterPro"/>
</dbReference>
<accession>A0A9W8CWB5</accession>
<organism evidence="10 11">
    <name type="scientific">Coemansia erecta</name>
    <dbReference type="NCBI Taxonomy" id="147472"/>
    <lineage>
        <taxon>Eukaryota</taxon>
        <taxon>Fungi</taxon>
        <taxon>Fungi incertae sedis</taxon>
        <taxon>Zoopagomycota</taxon>
        <taxon>Kickxellomycotina</taxon>
        <taxon>Kickxellomycetes</taxon>
        <taxon>Kickxellales</taxon>
        <taxon>Kickxellaceae</taxon>
        <taxon>Coemansia</taxon>
    </lineage>
</organism>
<dbReference type="GO" id="GO:0005874">
    <property type="term" value="C:microtubule"/>
    <property type="evidence" value="ECO:0007669"/>
    <property type="project" value="UniProtKB-KW"/>
</dbReference>
<evidence type="ECO:0000256" key="7">
    <source>
        <dbReference type="ARBA" id="ARBA00023054"/>
    </source>
</evidence>
<keyword evidence="4" id="KW-0132">Cell division</keyword>
<comment type="caution">
    <text evidence="10">The sequence shown here is derived from an EMBL/GenBank/DDBJ whole genome shotgun (WGS) entry which is preliminary data.</text>
</comment>
<keyword evidence="7" id="KW-0175">Coiled coil</keyword>
<dbReference type="GO" id="GO:0051301">
    <property type="term" value="P:cell division"/>
    <property type="evidence" value="ECO:0007669"/>
    <property type="project" value="UniProtKB-KW"/>
</dbReference>
<evidence type="ECO:0000313" key="10">
    <source>
        <dbReference type="EMBL" id="KAJ1725742.1"/>
    </source>
</evidence>
<dbReference type="Pfam" id="PF25762">
    <property type="entry name" value="HAUS1"/>
    <property type="match status" value="1"/>
</dbReference>
<dbReference type="PANTHER" id="PTHR31570">
    <property type="entry name" value="HAUS AUGMIN-LIKE COMPLEX SUBUNIT 1"/>
    <property type="match status" value="1"/>
</dbReference>
<evidence type="ECO:0000313" key="11">
    <source>
        <dbReference type="Proteomes" id="UP001149813"/>
    </source>
</evidence>
<evidence type="ECO:0000256" key="4">
    <source>
        <dbReference type="ARBA" id="ARBA00022618"/>
    </source>
</evidence>
<dbReference type="GO" id="GO:0005819">
    <property type="term" value="C:spindle"/>
    <property type="evidence" value="ECO:0007669"/>
    <property type="project" value="UniProtKB-SubCell"/>
</dbReference>
<dbReference type="Proteomes" id="UP001149813">
    <property type="component" value="Unassembled WGS sequence"/>
</dbReference>
<evidence type="ECO:0000256" key="1">
    <source>
        <dbReference type="ARBA" id="ARBA00004186"/>
    </source>
</evidence>
<protein>
    <submittedName>
        <fullName evidence="10">Uncharacterized protein</fullName>
    </submittedName>
</protein>
<keyword evidence="11" id="KW-1185">Reference proteome</keyword>
<keyword evidence="9" id="KW-0131">Cell cycle</keyword>
<gene>
    <name evidence="10" type="ORF">LPJ53_000003</name>
</gene>
<evidence type="ECO:0000256" key="2">
    <source>
        <dbReference type="ARBA" id="ARBA00005479"/>
    </source>
</evidence>
<dbReference type="EMBL" id="JANBOJ010000001">
    <property type="protein sequence ID" value="KAJ1725742.1"/>
    <property type="molecule type" value="Genomic_DNA"/>
</dbReference>
<comment type="subcellular location">
    <subcellularLocation>
        <location evidence="1">Cytoplasm</location>
        <location evidence="1">Cytoskeleton</location>
        <location evidence="1">Spindle</location>
    </subcellularLocation>
</comment>
<keyword evidence="3" id="KW-0963">Cytoplasm</keyword>
<keyword evidence="6" id="KW-0498">Mitosis</keyword>
<dbReference type="InterPro" id="IPR026243">
    <property type="entry name" value="HAUS1"/>
</dbReference>
<evidence type="ECO:0000256" key="8">
    <source>
        <dbReference type="ARBA" id="ARBA00023212"/>
    </source>
</evidence>
<dbReference type="OrthoDB" id="5372507at2759"/>
<reference evidence="10" key="1">
    <citation type="submission" date="2022-07" db="EMBL/GenBank/DDBJ databases">
        <title>Phylogenomic reconstructions and comparative analyses of Kickxellomycotina fungi.</title>
        <authorList>
            <person name="Reynolds N.K."/>
            <person name="Stajich J.E."/>
            <person name="Barry K."/>
            <person name="Grigoriev I.V."/>
            <person name="Crous P."/>
            <person name="Smith M.E."/>
        </authorList>
    </citation>
    <scope>NUCLEOTIDE SEQUENCE</scope>
    <source>
        <strain evidence="10">NBRC 32514</strain>
    </source>
</reference>
<dbReference type="GO" id="GO:0051225">
    <property type="term" value="P:spindle assembly"/>
    <property type="evidence" value="ECO:0007669"/>
    <property type="project" value="InterPro"/>
</dbReference>